<dbReference type="EMBL" id="AMGX01000003">
    <property type="protein sequence ID" value="EXJ74056.1"/>
    <property type="molecule type" value="Genomic_DNA"/>
</dbReference>
<dbReference type="eggNOG" id="ENOG502T7WI">
    <property type="taxonomic scope" value="Eukaryota"/>
</dbReference>
<organism evidence="2 3">
    <name type="scientific">Cladophialophora psammophila CBS 110553</name>
    <dbReference type="NCBI Taxonomy" id="1182543"/>
    <lineage>
        <taxon>Eukaryota</taxon>
        <taxon>Fungi</taxon>
        <taxon>Dikarya</taxon>
        <taxon>Ascomycota</taxon>
        <taxon>Pezizomycotina</taxon>
        <taxon>Eurotiomycetes</taxon>
        <taxon>Chaetothyriomycetidae</taxon>
        <taxon>Chaetothyriales</taxon>
        <taxon>Herpotrichiellaceae</taxon>
        <taxon>Cladophialophora</taxon>
    </lineage>
</organism>
<dbReference type="AlphaFoldDB" id="W9XAV4"/>
<reference evidence="2 3" key="1">
    <citation type="submission" date="2013-03" db="EMBL/GenBank/DDBJ databases">
        <title>The Genome Sequence of Cladophialophora psammophila CBS 110553.</title>
        <authorList>
            <consortium name="The Broad Institute Genomics Platform"/>
            <person name="Cuomo C."/>
            <person name="de Hoog S."/>
            <person name="Gorbushina A."/>
            <person name="Walker B."/>
            <person name="Young S.K."/>
            <person name="Zeng Q."/>
            <person name="Gargeya S."/>
            <person name="Fitzgerald M."/>
            <person name="Haas B."/>
            <person name="Abouelleil A."/>
            <person name="Allen A.W."/>
            <person name="Alvarado L."/>
            <person name="Arachchi H.M."/>
            <person name="Berlin A.M."/>
            <person name="Chapman S.B."/>
            <person name="Gainer-Dewar J."/>
            <person name="Goldberg J."/>
            <person name="Griggs A."/>
            <person name="Gujja S."/>
            <person name="Hansen M."/>
            <person name="Howarth C."/>
            <person name="Imamovic A."/>
            <person name="Ireland A."/>
            <person name="Larimer J."/>
            <person name="McCowan C."/>
            <person name="Murphy C."/>
            <person name="Pearson M."/>
            <person name="Poon T.W."/>
            <person name="Priest M."/>
            <person name="Roberts A."/>
            <person name="Saif S."/>
            <person name="Shea T."/>
            <person name="Sisk P."/>
            <person name="Sykes S."/>
            <person name="Wortman J."/>
            <person name="Nusbaum C."/>
            <person name="Birren B."/>
        </authorList>
    </citation>
    <scope>NUCLEOTIDE SEQUENCE [LARGE SCALE GENOMIC DNA]</scope>
    <source>
        <strain evidence="2 3">CBS 110553</strain>
    </source>
</reference>
<dbReference type="GeneID" id="19187083"/>
<gene>
    <name evidence="2" type="ORF">A1O5_02350</name>
</gene>
<feature type="compositionally biased region" description="Basic residues" evidence="1">
    <location>
        <begin position="327"/>
        <end position="337"/>
    </location>
</feature>
<sequence length="396" mass="43646">MAFTDASESYFLDAVANTCQPIVQILPLNDNEIFEYLDAHPNTLSRYMRGRPGLWDAFGSTFALDEDALGGAFFKNVTGSTAGGPAVLKGSDDAAQEVAWEPVDEGDRGYVYVDDEGVEEELKEEQGGELDEVGNEEDDDESDDGYGSDYEDAVSSGLSPQPGPGTPSNSSPASPARNNGADQDGEHDDNGDDGEEEELMPYPAPVHLVAESRLGPPTRSWALWEEEACIGHMLNIKSERKLNGEARFREALHRMRVYDGVTRTGYSAVKNFWNRVGRARSQFDERRNKKAPLATSKQGKKSGSKSLSSSPQRRETPRAASSNMKSRIGKYTRHRRSQYSSDEGESHHAIPSDDEEPINQRQTLKRKDRDEDSDDESEPVNAVTKGFRPSQKVCAA</sequence>
<dbReference type="RefSeq" id="XP_007741156.1">
    <property type="nucleotide sequence ID" value="XM_007742966.1"/>
</dbReference>
<name>W9XAV4_9EURO</name>
<keyword evidence="3" id="KW-1185">Reference proteome</keyword>
<feature type="region of interest" description="Disordered" evidence="1">
    <location>
        <begin position="119"/>
        <end position="199"/>
    </location>
</feature>
<evidence type="ECO:0000313" key="3">
    <source>
        <dbReference type="Proteomes" id="UP000019471"/>
    </source>
</evidence>
<dbReference type="HOGENOM" id="CLU_032997_0_0_1"/>
<feature type="compositionally biased region" description="Low complexity" evidence="1">
    <location>
        <begin position="166"/>
        <end position="181"/>
    </location>
</feature>
<feature type="region of interest" description="Disordered" evidence="1">
    <location>
        <begin position="281"/>
        <end position="396"/>
    </location>
</feature>
<evidence type="ECO:0000313" key="2">
    <source>
        <dbReference type="EMBL" id="EXJ74056.1"/>
    </source>
</evidence>
<protein>
    <submittedName>
        <fullName evidence="2">Uncharacterized protein</fullName>
    </submittedName>
</protein>
<evidence type="ECO:0000256" key="1">
    <source>
        <dbReference type="SAM" id="MobiDB-lite"/>
    </source>
</evidence>
<comment type="caution">
    <text evidence="2">The sequence shown here is derived from an EMBL/GenBank/DDBJ whole genome shotgun (WGS) entry which is preliminary data.</text>
</comment>
<feature type="compositionally biased region" description="Acidic residues" evidence="1">
    <location>
        <begin position="119"/>
        <end position="152"/>
    </location>
</feature>
<accession>W9XAV4</accession>
<feature type="compositionally biased region" description="Acidic residues" evidence="1">
    <location>
        <begin position="183"/>
        <end position="199"/>
    </location>
</feature>
<dbReference type="OrthoDB" id="4120788at2759"/>
<dbReference type="Proteomes" id="UP000019471">
    <property type="component" value="Unassembled WGS sequence"/>
</dbReference>
<proteinExistence type="predicted"/>